<accession>A0A840TUP7</accession>
<proteinExistence type="predicted"/>
<dbReference type="EMBL" id="JACHGF010000002">
    <property type="protein sequence ID" value="MBB5283700.1"/>
    <property type="molecule type" value="Genomic_DNA"/>
</dbReference>
<feature type="transmembrane region" description="Helical" evidence="1">
    <location>
        <begin position="131"/>
        <end position="157"/>
    </location>
</feature>
<dbReference type="PANTHER" id="PTHR39165">
    <property type="entry name" value="IG HYPOTHETICAL 17883"/>
    <property type="match status" value="1"/>
</dbReference>
<dbReference type="Pfam" id="PF04306">
    <property type="entry name" value="DUF456"/>
    <property type="match status" value="1"/>
</dbReference>
<gene>
    <name evidence="2" type="ORF">HNQ92_001826</name>
</gene>
<keyword evidence="1" id="KW-1133">Transmembrane helix</keyword>
<keyword evidence="1" id="KW-0812">Transmembrane</keyword>
<dbReference type="AlphaFoldDB" id="A0A840TUP7"/>
<evidence type="ECO:0008006" key="4">
    <source>
        <dbReference type="Google" id="ProtNLM"/>
    </source>
</evidence>
<keyword evidence="1" id="KW-0472">Membrane</keyword>
<sequence length="161" mass="16758">MDILLLILGAGCLLVGLAGAVLPLPGPPLSYGGLLLLHISRFAEFTTATLVTLGIVTALITVLDYYIPIWGTKKFGGTRYGSIGAVVGLVVGFLFIPAIGIFLGTFLGALVGELIGGASSKNAIRSAVGSFMGFLTGIFIKVFLCLVMLGFAVVALWRYFA</sequence>
<reference evidence="2 3" key="1">
    <citation type="submission" date="2020-08" db="EMBL/GenBank/DDBJ databases">
        <title>Genomic Encyclopedia of Type Strains, Phase IV (KMG-IV): sequencing the most valuable type-strain genomes for metagenomic binning, comparative biology and taxonomic classification.</title>
        <authorList>
            <person name="Goeker M."/>
        </authorList>
    </citation>
    <scope>NUCLEOTIDE SEQUENCE [LARGE SCALE GENOMIC DNA]</scope>
    <source>
        <strain evidence="2 3">DSM 105074</strain>
    </source>
</reference>
<evidence type="ECO:0000313" key="3">
    <source>
        <dbReference type="Proteomes" id="UP000557307"/>
    </source>
</evidence>
<evidence type="ECO:0000256" key="1">
    <source>
        <dbReference type="SAM" id="Phobius"/>
    </source>
</evidence>
<comment type="caution">
    <text evidence="2">The sequence shown here is derived from an EMBL/GenBank/DDBJ whole genome shotgun (WGS) entry which is preliminary data.</text>
</comment>
<feature type="transmembrane region" description="Helical" evidence="1">
    <location>
        <begin position="80"/>
        <end position="111"/>
    </location>
</feature>
<evidence type="ECO:0000313" key="2">
    <source>
        <dbReference type="EMBL" id="MBB5283700.1"/>
    </source>
</evidence>
<dbReference type="Proteomes" id="UP000557307">
    <property type="component" value="Unassembled WGS sequence"/>
</dbReference>
<organism evidence="2 3">
    <name type="scientific">Rhabdobacter roseus</name>
    <dbReference type="NCBI Taxonomy" id="1655419"/>
    <lineage>
        <taxon>Bacteria</taxon>
        <taxon>Pseudomonadati</taxon>
        <taxon>Bacteroidota</taxon>
        <taxon>Cytophagia</taxon>
        <taxon>Cytophagales</taxon>
        <taxon>Cytophagaceae</taxon>
        <taxon>Rhabdobacter</taxon>
    </lineage>
</organism>
<feature type="transmembrane region" description="Helical" evidence="1">
    <location>
        <begin position="47"/>
        <end position="68"/>
    </location>
</feature>
<dbReference type="RefSeq" id="WP_184173316.1">
    <property type="nucleotide sequence ID" value="NZ_JACHGF010000002.1"/>
</dbReference>
<protein>
    <recommendedName>
        <fullName evidence="4">DUF456 domain-containing protein</fullName>
    </recommendedName>
</protein>
<dbReference type="PANTHER" id="PTHR39165:SF1">
    <property type="entry name" value="DUF456 DOMAIN-CONTAINING PROTEIN"/>
    <property type="match status" value="1"/>
</dbReference>
<dbReference type="InterPro" id="IPR007403">
    <property type="entry name" value="DUF456"/>
</dbReference>
<name>A0A840TUP7_9BACT</name>
<keyword evidence="3" id="KW-1185">Reference proteome</keyword>